<dbReference type="Pfam" id="PF13649">
    <property type="entry name" value="Methyltransf_25"/>
    <property type="match status" value="1"/>
</dbReference>
<dbReference type="Gene3D" id="3.40.50.150">
    <property type="entry name" value="Vaccinia Virus protein VP39"/>
    <property type="match status" value="1"/>
</dbReference>
<name>A0A6N9T2N1_9HYPH</name>
<dbReference type="EMBL" id="JAAAMG010000004">
    <property type="protein sequence ID" value="NDW04129.1"/>
    <property type="molecule type" value="Genomic_DNA"/>
</dbReference>
<dbReference type="GO" id="GO:0032259">
    <property type="term" value="P:methylation"/>
    <property type="evidence" value="ECO:0007669"/>
    <property type="project" value="UniProtKB-KW"/>
</dbReference>
<gene>
    <name evidence="2" type="ORF">GTK09_06770</name>
</gene>
<dbReference type="InterPro" id="IPR029063">
    <property type="entry name" value="SAM-dependent_MTases_sf"/>
</dbReference>
<keyword evidence="2" id="KW-0489">Methyltransferase</keyword>
<evidence type="ECO:0000313" key="3">
    <source>
        <dbReference type="Proteomes" id="UP000469011"/>
    </source>
</evidence>
<protein>
    <submittedName>
        <fullName evidence="2">Methyltransferase domain-containing protein</fullName>
    </submittedName>
</protein>
<sequence>MLGARSMQTPQALNAAFASGRPHDVIVETLRFAGAKGILDVGCGEGRLVARLIEEGFEAVGADPNPQVLETARANAPGARFADAGAEMLPFEDGGFDAVVFLNSLHHVPVGSMARALGEARRIGREGGPVVIVEPLAEGSYFEAMQPVEDETAIRHAAGVAIADAVRAGWFGLKGNVVFAATSRFANAEEFVASLIAVDPARTASAERRRAEVERRFRECSQKDEGGFRLVQPLRIYWLAIQKN</sequence>
<keyword evidence="2" id="KW-0808">Transferase</keyword>
<comment type="caution">
    <text evidence="2">The sequence shown here is derived from an EMBL/GenBank/DDBJ whole genome shotgun (WGS) entry which is preliminary data.</text>
</comment>
<accession>A0A6N9T2N1</accession>
<dbReference type="Proteomes" id="UP000469011">
    <property type="component" value="Unassembled WGS sequence"/>
</dbReference>
<dbReference type="InterPro" id="IPR041698">
    <property type="entry name" value="Methyltransf_25"/>
</dbReference>
<feature type="domain" description="Methyltransferase" evidence="1">
    <location>
        <begin position="38"/>
        <end position="128"/>
    </location>
</feature>
<keyword evidence="3" id="KW-1185">Reference proteome</keyword>
<evidence type="ECO:0000259" key="1">
    <source>
        <dbReference type="Pfam" id="PF13649"/>
    </source>
</evidence>
<organism evidence="2 3">
    <name type="scientific">Jiella pacifica</name>
    <dbReference type="NCBI Taxonomy" id="2696469"/>
    <lineage>
        <taxon>Bacteria</taxon>
        <taxon>Pseudomonadati</taxon>
        <taxon>Pseudomonadota</taxon>
        <taxon>Alphaproteobacteria</taxon>
        <taxon>Hyphomicrobiales</taxon>
        <taxon>Aurantimonadaceae</taxon>
        <taxon>Jiella</taxon>
    </lineage>
</organism>
<dbReference type="SUPFAM" id="SSF53335">
    <property type="entry name" value="S-adenosyl-L-methionine-dependent methyltransferases"/>
    <property type="match status" value="1"/>
</dbReference>
<dbReference type="PANTHER" id="PTHR43591:SF24">
    <property type="entry name" value="2-METHOXY-6-POLYPRENYL-1,4-BENZOQUINOL METHYLASE, MITOCHONDRIAL"/>
    <property type="match status" value="1"/>
</dbReference>
<reference evidence="2 3" key="1">
    <citation type="submission" date="2020-01" db="EMBL/GenBank/DDBJ databases">
        <title>Jiella pacifica sp. nov.</title>
        <authorList>
            <person name="Xue Z."/>
            <person name="Zhu S."/>
            <person name="Chen J."/>
            <person name="Yang J."/>
        </authorList>
    </citation>
    <scope>NUCLEOTIDE SEQUENCE [LARGE SCALE GENOMIC DNA]</scope>
    <source>
        <strain evidence="2 3">40Bstr34</strain>
    </source>
</reference>
<dbReference type="CDD" id="cd02440">
    <property type="entry name" value="AdoMet_MTases"/>
    <property type="match status" value="1"/>
</dbReference>
<dbReference type="GO" id="GO:0008168">
    <property type="term" value="F:methyltransferase activity"/>
    <property type="evidence" value="ECO:0007669"/>
    <property type="project" value="UniProtKB-KW"/>
</dbReference>
<proteinExistence type="predicted"/>
<dbReference type="PANTHER" id="PTHR43591">
    <property type="entry name" value="METHYLTRANSFERASE"/>
    <property type="match status" value="1"/>
</dbReference>
<evidence type="ECO:0000313" key="2">
    <source>
        <dbReference type="EMBL" id="NDW04129.1"/>
    </source>
</evidence>
<dbReference type="AlphaFoldDB" id="A0A6N9T2N1"/>